<evidence type="ECO:0000256" key="1">
    <source>
        <dbReference type="SAM" id="MobiDB-lite"/>
    </source>
</evidence>
<proteinExistence type="predicted"/>
<keyword evidence="4" id="KW-1185">Reference proteome</keyword>
<dbReference type="EMBL" id="CADCXU010005782">
    <property type="protein sequence ID" value="CAA9997417.1"/>
    <property type="molecule type" value="Genomic_DNA"/>
</dbReference>
<dbReference type="EMBL" id="CADCXU010005779">
    <property type="protein sequence ID" value="CAA9997414.1"/>
    <property type="molecule type" value="Genomic_DNA"/>
</dbReference>
<evidence type="ECO:0000313" key="2">
    <source>
        <dbReference type="EMBL" id="CAA9997414.1"/>
    </source>
</evidence>
<protein>
    <submittedName>
        <fullName evidence="3">Uncharacterized protein</fullName>
    </submittedName>
</protein>
<organism evidence="3 4">
    <name type="scientific">Nesidiocoris tenuis</name>
    <dbReference type="NCBI Taxonomy" id="355587"/>
    <lineage>
        <taxon>Eukaryota</taxon>
        <taxon>Metazoa</taxon>
        <taxon>Ecdysozoa</taxon>
        <taxon>Arthropoda</taxon>
        <taxon>Hexapoda</taxon>
        <taxon>Insecta</taxon>
        <taxon>Pterygota</taxon>
        <taxon>Neoptera</taxon>
        <taxon>Paraneoptera</taxon>
        <taxon>Hemiptera</taxon>
        <taxon>Heteroptera</taxon>
        <taxon>Panheteroptera</taxon>
        <taxon>Cimicomorpha</taxon>
        <taxon>Miridae</taxon>
        <taxon>Dicyphina</taxon>
        <taxon>Nesidiocoris</taxon>
    </lineage>
</organism>
<feature type="region of interest" description="Disordered" evidence="1">
    <location>
        <begin position="15"/>
        <end position="54"/>
    </location>
</feature>
<gene>
    <name evidence="2" type="ORF">NTEN_LOCUS3716</name>
    <name evidence="3" type="ORF">NTEN_LOCUS3719</name>
</gene>
<name>A0A6H5G589_9HEMI</name>
<reference evidence="3 4" key="1">
    <citation type="submission" date="2020-02" db="EMBL/GenBank/DDBJ databases">
        <authorList>
            <person name="Ferguson B K."/>
        </authorList>
    </citation>
    <scope>NUCLEOTIDE SEQUENCE [LARGE SCALE GENOMIC DNA]</scope>
</reference>
<sequence length="54" mass="6184">MKLYSNHEFPITKTCRSEDSAARPAKKVLKGDLPKPKCPNWRPNSKKKLRSAKC</sequence>
<accession>A0A6H5G589</accession>
<evidence type="ECO:0000313" key="3">
    <source>
        <dbReference type="EMBL" id="CAA9997417.1"/>
    </source>
</evidence>
<evidence type="ECO:0000313" key="4">
    <source>
        <dbReference type="Proteomes" id="UP000479000"/>
    </source>
</evidence>
<feature type="compositionally biased region" description="Basic residues" evidence="1">
    <location>
        <begin position="44"/>
        <end position="54"/>
    </location>
</feature>
<dbReference type="Proteomes" id="UP000479000">
    <property type="component" value="Unassembled WGS sequence"/>
</dbReference>
<dbReference type="AlphaFoldDB" id="A0A6H5G589"/>